<dbReference type="STRING" id="429727.VE26_04685"/>
<dbReference type="InterPro" id="IPR014710">
    <property type="entry name" value="RmlC-like_jellyroll"/>
</dbReference>
<keyword evidence="2" id="KW-0238">DNA-binding</keyword>
<dbReference type="InterPro" id="IPR012318">
    <property type="entry name" value="HTH_CRP"/>
</dbReference>
<dbReference type="EMBL" id="JZEY01000054">
    <property type="protein sequence ID" value="KKB09272.1"/>
    <property type="molecule type" value="Genomic_DNA"/>
</dbReference>
<dbReference type="PROSITE" id="PS51063">
    <property type="entry name" value="HTH_CRP_2"/>
    <property type="match status" value="1"/>
</dbReference>
<keyword evidence="3" id="KW-0804">Transcription</keyword>
<dbReference type="InterPro" id="IPR018490">
    <property type="entry name" value="cNMP-bd_dom_sf"/>
</dbReference>
<dbReference type="PATRIC" id="fig|429727.3.peg.974"/>
<dbReference type="InterPro" id="IPR000595">
    <property type="entry name" value="cNMP-bd_dom"/>
</dbReference>
<evidence type="ECO:0000256" key="2">
    <source>
        <dbReference type="ARBA" id="ARBA00023125"/>
    </source>
</evidence>
<dbReference type="RefSeq" id="WP_046103964.1">
    <property type="nucleotide sequence ID" value="NZ_JZEY01000054.1"/>
</dbReference>
<evidence type="ECO:0000259" key="4">
    <source>
        <dbReference type="PROSITE" id="PS51063"/>
    </source>
</evidence>
<keyword evidence="6" id="KW-1185">Reference proteome</keyword>
<name>A0A0F5FM49_9HYPH</name>
<keyword evidence="1" id="KW-0805">Transcription regulation</keyword>
<accession>A0A0F5FM49</accession>
<dbReference type="Gene3D" id="2.60.120.10">
    <property type="entry name" value="Jelly Rolls"/>
    <property type="match status" value="1"/>
</dbReference>
<evidence type="ECO:0000256" key="1">
    <source>
        <dbReference type="ARBA" id="ARBA00023015"/>
    </source>
</evidence>
<protein>
    <recommendedName>
        <fullName evidence="4">HTH crp-type domain-containing protein</fullName>
    </recommendedName>
</protein>
<dbReference type="OrthoDB" id="7584044at2"/>
<organism evidence="5 6">
    <name type="scientific">Devosia chinhatensis</name>
    <dbReference type="NCBI Taxonomy" id="429727"/>
    <lineage>
        <taxon>Bacteria</taxon>
        <taxon>Pseudomonadati</taxon>
        <taxon>Pseudomonadota</taxon>
        <taxon>Alphaproteobacteria</taxon>
        <taxon>Hyphomicrobiales</taxon>
        <taxon>Devosiaceae</taxon>
        <taxon>Devosia</taxon>
    </lineage>
</organism>
<dbReference type="Proteomes" id="UP000033649">
    <property type="component" value="Unassembled WGS sequence"/>
</dbReference>
<feature type="domain" description="HTH crp-type" evidence="4">
    <location>
        <begin position="154"/>
        <end position="228"/>
    </location>
</feature>
<dbReference type="GO" id="GO:0003677">
    <property type="term" value="F:DNA binding"/>
    <property type="evidence" value="ECO:0007669"/>
    <property type="project" value="UniProtKB-KW"/>
</dbReference>
<evidence type="ECO:0000313" key="5">
    <source>
        <dbReference type="EMBL" id="KKB09272.1"/>
    </source>
</evidence>
<gene>
    <name evidence="5" type="ORF">VE26_04685</name>
</gene>
<dbReference type="SUPFAM" id="SSF51206">
    <property type="entry name" value="cAMP-binding domain-like"/>
    <property type="match status" value="1"/>
</dbReference>
<dbReference type="CDD" id="cd00038">
    <property type="entry name" value="CAP_ED"/>
    <property type="match status" value="1"/>
</dbReference>
<dbReference type="InterPro" id="IPR036390">
    <property type="entry name" value="WH_DNA-bd_sf"/>
</dbReference>
<sequence length="244" mass="26764">MRSERAPIGGTDNAGPAIFGRIWDTGVTSPEDMEVFAHLAWKREAYSVGQALNADFDICFLTGGLSFRQRCTPSGGRQLLSILLPGDMCSHAFLTGRRPLANAVAATSCTVVRLSIEDVLPVWEQHPNLLAALLLNFAVDCEAAEELVVSIGRRTALERMAYFLCELEFRFDRIGLSSNSSFSLPLTQADMGDYLALSAVHVNRTMQTLRHSGLVENKGANYCLLQPDKLRKLSGFSSAYLAHH</sequence>
<evidence type="ECO:0000256" key="3">
    <source>
        <dbReference type="ARBA" id="ARBA00023163"/>
    </source>
</evidence>
<comment type="caution">
    <text evidence="5">The sequence shown here is derived from an EMBL/GenBank/DDBJ whole genome shotgun (WGS) entry which is preliminary data.</text>
</comment>
<dbReference type="GO" id="GO:0006355">
    <property type="term" value="P:regulation of DNA-templated transcription"/>
    <property type="evidence" value="ECO:0007669"/>
    <property type="project" value="InterPro"/>
</dbReference>
<dbReference type="Pfam" id="PF13545">
    <property type="entry name" value="HTH_Crp_2"/>
    <property type="match status" value="1"/>
</dbReference>
<evidence type="ECO:0000313" key="6">
    <source>
        <dbReference type="Proteomes" id="UP000033649"/>
    </source>
</evidence>
<proteinExistence type="predicted"/>
<dbReference type="AlphaFoldDB" id="A0A0F5FM49"/>
<reference evidence="5 6" key="1">
    <citation type="submission" date="2015-03" db="EMBL/GenBank/DDBJ databases">
        <authorList>
            <person name="Hassan Y."/>
            <person name="Lepp D."/>
            <person name="Li X.-Z."/>
            <person name="Zhou T."/>
        </authorList>
    </citation>
    <scope>NUCLEOTIDE SEQUENCE [LARGE SCALE GENOMIC DNA]</scope>
    <source>
        <strain evidence="5 6">IPL18</strain>
    </source>
</reference>
<dbReference type="SUPFAM" id="SSF46785">
    <property type="entry name" value="Winged helix' DNA-binding domain"/>
    <property type="match status" value="1"/>
</dbReference>
<dbReference type="SMART" id="SM00419">
    <property type="entry name" value="HTH_CRP"/>
    <property type="match status" value="1"/>
</dbReference>